<name>A0AAV4XZP6_CAEEX</name>
<gene>
    <name evidence="1" type="ORF">CEXT_110711</name>
</gene>
<evidence type="ECO:0000313" key="2">
    <source>
        <dbReference type="Proteomes" id="UP001054945"/>
    </source>
</evidence>
<evidence type="ECO:0000313" key="1">
    <source>
        <dbReference type="EMBL" id="GIZ00631.1"/>
    </source>
</evidence>
<sequence>MVIKYSGSREGAVLLFWRFDEHKCQGKCENISIYGIAGNNTGVMHAILMLCTFLSEFGAFMMDTKNKIKKNVLRKTFRSLKTPEKKNSTSQITTWAENKNKFLKLTVRKCIFKNHASKQQQPKRLLPYLNIPLQSFFSVATFSFSVPTFTLNKLFTVKERNLLQKSGLFATYEYPLGDARLRRLHDVKSMFMKGTLSLGICRVHVNLTGRVQLCGKTPGRPQKMTLREEGRPENNNAIRSLMLQGPLKLCSVRQMGKMLQCPLKKGFSRIRSLQWSFKSWQLECLQ</sequence>
<protein>
    <submittedName>
        <fullName evidence="1">Uncharacterized protein</fullName>
    </submittedName>
</protein>
<dbReference type="Proteomes" id="UP001054945">
    <property type="component" value="Unassembled WGS sequence"/>
</dbReference>
<keyword evidence="2" id="KW-1185">Reference proteome</keyword>
<organism evidence="1 2">
    <name type="scientific">Caerostris extrusa</name>
    <name type="common">Bark spider</name>
    <name type="synonym">Caerostris bankana</name>
    <dbReference type="NCBI Taxonomy" id="172846"/>
    <lineage>
        <taxon>Eukaryota</taxon>
        <taxon>Metazoa</taxon>
        <taxon>Ecdysozoa</taxon>
        <taxon>Arthropoda</taxon>
        <taxon>Chelicerata</taxon>
        <taxon>Arachnida</taxon>
        <taxon>Araneae</taxon>
        <taxon>Araneomorphae</taxon>
        <taxon>Entelegynae</taxon>
        <taxon>Araneoidea</taxon>
        <taxon>Araneidae</taxon>
        <taxon>Caerostris</taxon>
    </lineage>
</organism>
<reference evidence="1 2" key="1">
    <citation type="submission" date="2021-06" db="EMBL/GenBank/DDBJ databases">
        <title>Caerostris extrusa draft genome.</title>
        <authorList>
            <person name="Kono N."/>
            <person name="Arakawa K."/>
        </authorList>
    </citation>
    <scope>NUCLEOTIDE SEQUENCE [LARGE SCALE GENOMIC DNA]</scope>
</reference>
<proteinExistence type="predicted"/>
<comment type="caution">
    <text evidence="1">The sequence shown here is derived from an EMBL/GenBank/DDBJ whole genome shotgun (WGS) entry which is preliminary data.</text>
</comment>
<dbReference type="AlphaFoldDB" id="A0AAV4XZP6"/>
<accession>A0AAV4XZP6</accession>
<dbReference type="EMBL" id="BPLR01018570">
    <property type="protein sequence ID" value="GIZ00631.1"/>
    <property type="molecule type" value="Genomic_DNA"/>
</dbReference>